<keyword evidence="2" id="KW-1133">Transmembrane helix</keyword>
<name>A0A6C0DY55_9ZZZZ</name>
<sequence>MGFFNLIESAFFASLAITFVLVIMLVYHFKERLVSLEKKYDTMFQILNRVVKELKNLHENDSIEDMSRACLSESSSSHAVPCPMNMFSMFNMCSQPMTPSNIKEVYDEEDDDEDDEDDEGLIESSKIVVSDAEEEEDDDDIKIINIDIGMSSTSLIEIVDEHDESDNENDNENENESTELLDDIPVEVECAHVEPVIDANADDLDKSIDYKRMDVSYLRELVASRGLATDPKKLKKGELIKLLSDE</sequence>
<feature type="transmembrane region" description="Helical" evidence="2">
    <location>
        <begin position="6"/>
        <end position="29"/>
    </location>
</feature>
<keyword evidence="2" id="KW-0812">Transmembrane</keyword>
<evidence type="ECO:0000256" key="1">
    <source>
        <dbReference type="SAM" id="MobiDB-lite"/>
    </source>
</evidence>
<accession>A0A6C0DY55</accession>
<keyword evidence="2" id="KW-0472">Membrane</keyword>
<organism evidence="3">
    <name type="scientific">viral metagenome</name>
    <dbReference type="NCBI Taxonomy" id="1070528"/>
    <lineage>
        <taxon>unclassified sequences</taxon>
        <taxon>metagenomes</taxon>
        <taxon>organismal metagenomes</taxon>
    </lineage>
</organism>
<protein>
    <recommendedName>
        <fullName evidence="4">Rho termination factor N-terminal domain-containing protein</fullName>
    </recommendedName>
</protein>
<reference evidence="3" key="1">
    <citation type="journal article" date="2020" name="Nature">
        <title>Giant virus diversity and host interactions through global metagenomics.</title>
        <authorList>
            <person name="Schulz F."/>
            <person name="Roux S."/>
            <person name="Paez-Espino D."/>
            <person name="Jungbluth S."/>
            <person name="Walsh D.A."/>
            <person name="Denef V.J."/>
            <person name="McMahon K.D."/>
            <person name="Konstantinidis K.T."/>
            <person name="Eloe-Fadrosh E.A."/>
            <person name="Kyrpides N.C."/>
            <person name="Woyke T."/>
        </authorList>
    </citation>
    <scope>NUCLEOTIDE SEQUENCE</scope>
    <source>
        <strain evidence="3">GVMAG-M-3300023174-92</strain>
    </source>
</reference>
<dbReference type="AlphaFoldDB" id="A0A6C0DY55"/>
<proteinExistence type="predicted"/>
<feature type="region of interest" description="Disordered" evidence="1">
    <location>
        <begin position="106"/>
        <end position="138"/>
    </location>
</feature>
<evidence type="ECO:0000256" key="2">
    <source>
        <dbReference type="SAM" id="Phobius"/>
    </source>
</evidence>
<dbReference type="EMBL" id="MN739688">
    <property type="protein sequence ID" value="QHT21260.1"/>
    <property type="molecule type" value="Genomic_DNA"/>
</dbReference>
<evidence type="ECO:0000313" key="3">
    <source>
        <dbReference type="EMBL" id="QHT21260.1"/>
    </source>
</evidence>
<feature type="compositionally biased region" description="Acidic residues" evidence="1">
    <location>
        <begin position="106"/>
        <end position="121"/>
    </location>
</feature>
<evidence type="ECO:0008006" key="4">
    <source>
        <dbReference type="Google" id="ProtNLM"/>
    </source>
</evidence>